<proteinExistence type="predicted"/>
<name>A0A1H0DDM5_9GAMM</name>
<organism evidence="1 2">
    <name type="scientific">Halomonas shengliensis</name>
    <dbReference type="NCBI Taxonomy" id="419597"/>
    <lineage>
        <taxon>Bacteria</taxon>
        <taxon>Pseudomonadati</taxon>
        <taxon>Pseudomonadota</taxon>
        <taxon>Gammaproteobacteria</taxon>
        <taxon>Oceanospirillales</taxon>
        <taxon>Halomonadaceae</taxon>
        <taxon>Halomonas</taxon>
    </lineage>
</organism>
<keyword evidence="2" id="KW-1185">Reference proteome</keyword>
<dbReference type="STRING" id="419597.SAMN04487957_101372"/>
<accession>A0A1H0DDM5</accession>
<dbReference type="Proteomes" id="UP000199075">
    <property type="component" value="Unassembled WGS sequence"/>
</dbReference>
<dbReference type="Pfam" id="PF06097">
    <property type="entry name" value="DUF945"/>
    <property type="match status" value="1"/>
</dbReference>
<gene>
    <name evidence="1" type="ORF">SAMN04487957_101372</name>
</gene>
<dbReference type="EMBL" id="FNIV01000001">
    <property type="protein sequence ID" value="SDN68270.1"/>
    <property type="molecule type" value="Genomic_DNA"/>
</dbReference>
<dbReference type="InterPro" id="IPR010352">
    <property type="entry name" value="DUF945"/>
</dbReference>
<dbReference type="OrthoDB" id="5778696at2"/>
<evidence type="ECO:0008006" key="3">
    <source>
        <dbReference type="Google" id="ProtNLM"/>
    </source>
</evidence>
<dbReference type="AlphaFoldDB" id="A0A1H0DDM5"/>
<sequence length="413" mass="46219">MRKERLIVPVVLGLALAWAVAQYAASLLFERELARTLADLEARGELVVEREAVERGWLSSSGRVRIAPLLGDAWQLAFTYEARHGVLSTRLEGELSPTLGPAQRRLFGDALPSRAPRWHARYQTLGGTLEGSLGLAPFVVRQGERELDFQGGQVTFGGEYGDWWLRARLQPLRLTDGVATLEAGPASLESRYAYTEGAYHFTQHDLLRLERLAWRQPDLALDGSELLYRSRMQLDDSELVVDGELEIGQVLAAEQVLLTGRVAATLSRLDAEALRTLLRRLREEVMRVGSDTPTPRELIARLEPELKALLADSPRVDVTTVDLDSPMLGITARGEGTLIFDPRRLDELTVSRLDDPAEQARWRSRLDGDFVWHQVPTVVALWLGLPLDTRELAIDVVRGKVRVNGRPLPPLWR</sequence>
<protein>
    <recommendedName>
        <fullName evidence="3">DUF945 domain-containing protein</fullName>
    </recommendedName>
</protein>
<dbReference type="RefSeq" id="WP_089676566.1">
    <property type="nucleotide sequence ID" value="NZ_FNIV01000001.1"/>
</dbReference>
<reference evidence="2" key="1">
    <citation type="submission" date="2016-10" db="EMBL/GenBank/DDBJ databases">
        <authorList>
            <person name="Varghese N."/>
            <person name="Submissions S."/>
        </authorList>
    </citation>
    <scope>NUCLEOTIDE SEQUENCE [LARGE SCALE GENOMIC DNA]</scope>
    <source>
        <strain evidence="2">CGMCC 1.6444</strain>
    </source>
</reference>
<evidence type="ECO:0000313" key="1">
    <source>
        <dbReference type="EMBL" id="SDN68270.1"/>
    </source>
</evidence>
<evidence type="ECO:0000313" key="2">
    <source>
        <dbReference type="Proteomes" id="UP000199075"/>
    </source>
</evidence>